<dbReference type="WBParaSite" id="Csp11.Scaffold629.g7853.t1">
    <property type="protein sequence ID" value="Csp11.Scaffold629.g7853.t1"/>
    <property type="gene ID" value="Csp11.Scaffold629.g7853"/>
</dbReference>
<organism evidence="2 3">
    <name type="scientific">Caenorhabditis tropicalis</name>
    <dbReference type="NCBI Taxonomy" id="1561998"/>
    <lineage>
        <taxon>Eukaryota</taxon>
        <taxon>Metazoa</taxon>
        <taxon>Ecdysozoa</taxon>
        <taxon>Nematoda</taxon>
        <taxon>Chromadorea</taxon>
        <taxon>Rhabditida</taxon>
        <taxon>Rhabditina</taxon>
        <taxon>Rhabditomorpha</taxon>
        <taxon>Rhabditoidea</taxon>
        <taxon>Rhabditidae</taxon>
        <taxon>Peloderinae</taxon>
        <taxon>Caenorhabditis</taxon>
    </lineage>
</organism>
<evidence type="ECO:0000313" key="3">
    <source>
        <dbReference type="WBParaSite" id="Csp11.Scaffold629.g7853.t1"/>
    </source>
</evidence>
<evidence type="ECO:0000313" key="2">
    <source>
        <dbReference type="Proteomes" id="UP000095282"/>
    </source>
</evidence>
<dbReference type="STRING" id="1561998.A0A1I7UC67"/>
<name>A0A1I7UC67_9PELO</name>
<proteinExistence type="predicted"/>
<reference evidence="3" key="1">
    <citation type="submission" date="2016-11" db="UniProtKB">
        <authorList>
            <consortium name="WormBaseParasite"/>
        </authorList>
    </citation>
    <scope>IDENTIFICATION</scope>
</reference>
<dbReference type="AlphaFoldDB" id="A0A1I7UC67"/>
<feature type="region of interest" description="Disordered" evidence="1">
    <location>
        <begin position="474"/>
        <end position="542"/>
    </location>
</feature>
<keyword evidence="2" id="KW-1185">Reference proteome</keyword>
<feature type="compositionally biased region" description="Basic and acidic residues" evidence="1">
    <location>
        <begin position="514"/>
        <end position="542"/>
    </location>
</feature>
<dbReference type="Proteomes" id="UP000095282">
    <property type="component" value="Unplaced"/>
</dbReference>
<protein>
    <submittedName>
        <fullName evidence="3">SET domain-containing protein</fullName>
    </submittedName>
</protein>
<accession>A0A1I7UC67</accession>
<sequence>MEKNEKNGVFSRVRSRWRSIFSKKANPVKLRDCNRLTFERFLSDPDEQIGTILAQATVEPITLPNGGGIAYIQETTLYEEDPETYKPRITSTTSTALNSSRRFNRLSSGDLNVIRRMTEEIDFDLKFQNVIYDGNEITGEPDAENGVDRACFKPGPEYPTEQQMMFLKQCIKKIDSRPPNMYYLTNRWTVDNFEALFKYMIRASEDSVRDTLLSIEFRDCVVSLQSLYSLIEDYALFKGVAVHADYVYATVHSKKASLERKLRGAIEQFVEVESKVRQARISYTSTITISSPHTPNVAVVVRFCCRKPCNIKKGKKKRHVSVKVDHITGHRASMPAPEQRGDGPECECVEIPADEEPPAPRKPAPVATIVTDRQMMIEEEEVPLQLSYHVDENTGETLVDCDVEHEDADMTTDSTQNHEIHEYVEMFPTLLELFEKAGIKDKDENDEVDCEIPVSKYPKKPSFLGGVTMSADGCEDTRSMASSGESSVASEFVGTTDTSDIDSSDCESNSLDAIESKKEENRIKSDSCNKENEKIEENPKDD</sequence>
<dbReference type="eggNOG" id="ENOG502TFQN">
    <property type="taxonomic scope" value="Eukaryota"/>
</dbReference>
<feature type="compositionally biased region" description="Low complexity" evidence="1">
    <location>
        <begin position="479"/>
        <end position="498"/>
    </location>
</feature>
<evidence type="ECO:0000256" key="1">
    <source>
        <dbReference type="SAM" id="MobiDB-lite"/>
    </source>
</evidence>